<keyword evidence="4" id="KW-1185">Reference proteome</keyword>
<dbReference type="Proteomes" id="UP000008743">
    <property type="component" value="Unassembled WGS sequence"/>
</dbReference>
<dbReference type="FunFam" id="3.90.190.10:FF:000084">
    <property type="entry name" value="Tyrosine phospatase-like protein"/>
    <property type="match status" value="1"/>
</dbReference>
<dbReference type="InParanoid" id="A0A0D2VSA8"/>
<evidence type="ECO:0000313" key="3">
    <source>
        <dbReference type="EMBL" id="KJE93947.1"/>
    </source>
</evidence>
<dbReference type="OrthoDB" id="6375174at2759"/>
<dbReference type="EMBL" id="KE346366">
    <property type="protein sequence ID" value="KJE93947.1"/>
    <property type="molecule type" value="Genomic_DNA"/>
</dbReference>
<sequence length="436" mass="49272">MRGEPLIPPFRFTIVDEQVYRGAYPTHLNFAFLARLKLKTVLSLTPKKPDSNIDFFCKEEGVQNIFIQVDKFKENVTLTHQHIVQILPILLNASCHPIYIHCLDGANVTGLVVMFLRRIQQWTVASAVIEFARYTRDGLMTPDELELVETFRMDTVRLEKPLPTWMLLRSPAFGFLPAESVDQPRIRTGRLRDVTATDNTLDHTIGRLARSCPCPLLLDVPPNEWTSKSTTTQMLYGLLFARGRNAGRVYWTFERLAVLLMAFIIVSTLLGMVHWRQESKLQQYHRARWQQLHQRAPVADPDEEDAAVAATTKPVQSQSNQQQQQQQLKQPTVVPYVDAAFKLSLGLSFLVLARLAQIRLQPQQSPPPTHRTASTATTSSSAATATTTSTTANAEPDKSRAAALAASPLARLTPEEREKTKRFLLNALRQRRAKQE</sequence>
<dbReference type="PhylomeDB" id="A0A0D2VSA8"/>
<dbReference type="STRING" id="595528.A0A0D2VSA8"/>
<evidence type="ECO:0000256" key="2">
    <source>
        <dbReference type="SAM" id="Phobius"/>
    </source>
</evidence>
<feature type="region of interest" description="Disordered" evidence="1">
    <location>
        <begin position="292"/>
        <end position="327"/>
    </location>
</feature>
<reference evidence="4" key="1">
    <citation type="submission" date="2011-02" db="EMBL/GenBank/DDBJ databases">
        <title>The Genome Sequence of Capsaspora owczarzaki ATCC 30864.</title>
        <authorList>
            <person name="Russ C."/>
            <person name="Cuomo C."/>
            <person name="Burger G."/>
            <person name="Gray M.W."/>
            <person name="Holland P.W.H."/>
            <person name="King N."/>
            <person name="Lang F.B.F."/>
            <person name="Roger A.J."/>
            <person name="Ruiz-Trillo I."/>
            <person name="Young S.K."/>
            <person name="Zeng Q."/>
            <person name="Gargeya S."/>
            <person name="Alvarado L."/>
            <person name="Berlin A."/>
            <person name="Chapman S.B."/>
            <person name="Chen Z."/>
            <person name="Freedman E."/>
            <person name="Gellesch M."/>
            <person name="Goldberg J."/>
            <person name="Griggs A."/>
            <person name="Gujja S."/>
            <person name="Heilman E."/>
            <person name="Heiman D."/>
            <person name="Howarth C."/>
            <person name="Mehta T."/>
            <person name="Neiman D."/>
            <person name="Pearson M."/>
            <person name="Roberts A."/>
            <person name="Saif S."/>
            <person name="Shea T."/>
            <person name="Shenoy N."/>
            <person name="Sisk P."/>
            <person name="Stolte C."/>
            <person name="Sykes S."/>
            <person name="White J."/>
            <person name="Yandava C."/>
            <person name="Haas B."/>
            <person name="Nusbaum C."/>
            <person name="Birren B."/>
        </authorList>
    </citation>
    <scope>NUCLEOTIDE SEQUENCE</scope>
    <source>
        <strain evidence="4">ATCC 30864</strain>
    </source>
</reference>
<dbReference type="eggNOG" id="KOG1572">
    <property type="taxonomic scope" value="Eukaryota"/>
</dbReference>
<name>A0A0D2VSA8_CAPO3</name>
<feature type="compositionally biased region" description="Low complexity" evidence="1">
    <location>
        <begin position="401"/>
        <end position="412"/>
    </location>
</feature>
<dbReference type="InterPro" id="IPR004861">
    <property type="entry name" value="Siw14-like"/>
</dbReference>
<dbReference type="AlphaFoldDB" id="A0A0D2VSA8"/>
<dbReference type="SUPFAM" id="SSF52799">
    <property type="entry name" value="(Phosphotyrosine protein) phosphatases II"/>
    <property type="match status" value="1"/>
</dbReference>
<dbReference type="RefSeq" id="XP_004347404.1">
    <property type="nucleotide sequence ID" value="XM_004347354.2"/>
</dbReference>
<feature type="region of interest" description="Disordered" evidence="1">
    <location>
        <begin position="362"/>
        <end position="422"/>
    </location>
</feature>
<dbReference type="PANTHER" id="PTHR31126:SF14">
    <property type="entry name" value="TYROSINE-PROTEIN PHOSPHATASE OCA6-RELATED"/>
    <property type="match status" value="1"/>
</dbReference>
<organism evidence="3 4">
    <name type="scientific">Capsaspora owczarzaki (strain ATCC 30864)</name>
    <dbReference type="NCBI Taxonomy" id="595528"/>
    <lineage>
        <taxon>Eukaryota</taxon>
        <taxon>Filasterea</taxon>
        <taxon>Capsaspora</taxon>
    </lineage>
</organism>
<evidence type="ECO:0008006" key="5">
    <source>
        <dbReference type="Google" id="ProtNLM"/>
    </source>
</evidence>
<dbReference type="InterPro" id="IPR029021">
    <property type="entry name" value="Prot-tyrosine_phosphatase-like"/>
</dbReference>
<dbReference type="GO" id="GO:0016791">
    <property type="term" value="F:phosphatase activity"/>
    <property type="evidence" value="ECO:0007669"/>
    <property type="project" value="TreeGrafter"/>
</dbReference>
<proteinExistence type="predicted"/>
<feature type="transmembrane region" description="Helical" evidence="2">
    <location>
        <begin position="256"/>
        <end position="275"/>
    </location>
</feature>
<keyword evidence="2" id="KW-0812">Transmembrane</keyword>
<protein>
    <recommendedName>
        <fullName evidence="5">Tyrosine phosphatase</fullName>
    </recommendedName>
</protein>
<dbReference type="Pfam" id="PF03162">
    <property type="entry name" value="Y_phosphatase2"/>
    <property type="match status" value="1"/>
</dbReference>
<accession>A0A0D2VSA8</accession>
<evidence type="ECO:0000256" key="1">
    <source>
        <dbReference type="SAM" id="MobiDB-lite"/>
    </source>
</evidence>
<feature type="compositionally biased region" description="Low complexity" evidence="1">
    <location>
        <begin position="316"/>
        <end position="327"/>
    </location>
</feature>
<dbReference type="Gene3D" id="3.90.190.10">
    <property type="entry name" value="Protein tyrosine phosphatase superfamily"/>
    <property type="match status" value="1"/>
</dbReference>
<keyword evidence="2" id="KW-0472">Membrane</keyword>
<dbReference type="PANTHER" id="PTHR31126">
    <property type="entry name" value="TYROSINE-PROTEIN PHOSPHATASE"/>
    <property type="match status" value="1"/>
</dbReference>
<feature type="compositionally biased region" description="Low complexity" evidence="1">
    <location>
        <begin position="372"/>
        <end position="392"/>
    </location>
</feature>
<keyword evidence="2" id="KW-1133">Transmembrane helix</keyword>
<evidence type="ECO:0000313" key="4">
    <source>
        <dbReference type="Proteomes" id="UP000008743"/>
    </source>
</evidence>
<gene>
    <name evidence="3" type="ORF">CAOG_004657</name>
</gene>